<feature type="region of interest" description="Disordered" evidence="1">
    <location>
        <begin position="1"/>
        <end position="42"/>
    </location>
</feature>
<evidence type="ECO:0000313" key="2">
    <source>
        <dbReference type="EMBL" id="CAG6481756.1"/>
    </source>
</evidence>
<dbReference type="EMBL" id="HBUE01091428">
    <property type="protein sequence ID" value="CAG6481756.1"/>
    <property type="molecule type" value="Transcribed_RNA"/>
</dbReference>
<reference evidence="2" key="1">
    <citation type="submission" date="2021-05" db="EMBL/GenBank/DDBJ databases">
        <authorList>
            <person name="Alioto T."/>
            <person name="Alioto T."/>
            <person name="Gomez Garrido J."/>
        </authorList>
    </citation>
    <scope>NUCLEOTIDE SEQUENCE</scope>
</reference>
<protein>
    <submittedName>
        <fullName evidence="2">(northern house mosquito) hypothetical protein</fullName>
    </submittedName>
</protein>
<feature type="compositionally biased region" description="Pro residues" evidence="1">
    <location>
        <begin position="10"/>
        <end position="20"/>
    </location>
</feature>
<name>A0A8D8BU65_CULPI</name>
<organism evidence="2">
    <name type="scientific">Culex pipiens</name>
    <name type="common">House mosquito</name>
    <dbReference type="NCBI Taxonomy" id="7175"/>
    <lineage>
        <taxon>Eukaryota</taxon>
        <taxon>Metazoa</taxon>
        <taxon>Ecdysozoa</taxon>
        <taxon>Arthropoda</taxon>
        <taxon>Hexapoda</taxon>
        <taxon>Insecta</taxon>
        <taxon>Pterygota</taxon>
        <taxon>Neoptera</taxon>
        <taxon>Endopterygota</taxon>
        <taxon>Diptera</taxon>
        <taxon>Nematocera</taxon>
        <taxon>Culicoidea</taxon>
        <taxon>Culicidae</taxon>
        <taxon>Culicinae</taxon>
        <taxon>Culicini</taxon>
        <taxon>Culex</taxon>
        <taxon>Culex</taxon>
    </lineage>
</organism>
<sequence length="113" mass="12952">MPPSAFNRPCRPPPVPPRHPSCPRNRSQRPARPSPRRNSPASFCCFRRCVNFCSRERGKARPIWAYFNPGDSKEKRIANKIMIQNHSINQAEIVSYPNSPLIVNLLRCVVLVM</sequence>
<accession>A0A8D8BU65</accession>
<feature type="compositionally biased region" description="Low complexity" evidence="1">
    <location>
        <begin position="22"/>
        <end position="42"/>
    </location>
</feature>
<proteinExistence type="predicted"/>
<evidence type="ECO:0000256" key="1">
    <source>
        <dbReference type="SAM" id="MobiDB-lite"/>
    </source>
</evidence>
<dbReference type="AlphaFoldDB" id="A0A8D8BU65"/>